<comment type="caution">
    <text evidence="2">The sequence shown here is derived from an EMBL/GenBank/DDBJ whole genome shotgun (WGS) entry which is preliminary data.</text>
</comment>
<organism evidence="2 3">
    <name type="scientific">Bradyrhizobium ivorense</name>
    <dbReference type="NCBI Taxonomy" id="2511166"/>
    <lineage>
        <taxon>Bacteria</taxon>
        <taxon>Pseudomonadati</taxon>
        <taxon>Pseudomonadota</taxon>
        <taxon>Alphaproteobacteria</taxon>
        <taxon>Hyphomicrobiales</taxon>
        <taxon>Nitrobacteraceae</taxon>
        <taxon>Bradyrhizobium</taxon>
    </lineage>
</organism>
<evidence type="ECO:0008006" key="4">
    <source>
        <dbReference type="Google" id="ProtNLM"/>
    </source>
</evidence>
<dbReference type="RefSeq" id="WP_139481683.1">
    <property type="nucleotide sequence ID" value="NZ_CAADFB020000017.1"/>
</dbReference>
<protein>
    <recommendedName>
        <fullName evidence="4">ABC transporter permease</fullName>
    </recommendedName>
</protein>
<keyword evidence="1" id="KW-0472">Membrane</keyword>
<evidence type="ECO:0000256" key="1">
    <source>
        <dbReference type="SAM" id="Phobius"/>
    </source>
</evidence>
<name>A0A508TZR5_9BRAD</name>
<dbReference type="Proteomes" id="UP000328092">
    <property type="component" value="Unassembled WGS sequence"/>
</dbReference>
<sequence>MSQSAFDPFGEPVPAVDNSIASTRASNWLKTAGTSVFWVLVVGIVLARAAYFEPGVFSFDGAVAWAQGLFAAL</sequence>
<evidence type="ECO:0000313" key="3">
    <source>
        <dbReference type="Proteomes" id="UP000328092"/>
    </source>
</evidence>
<gene>
    <name evidence="2" type="ORF">CI1B_82650</name>
</gene>
<evidence type="ECO:0000313" key="2">
    <source>
        <dbReference type="EMBL" id="VIO79931.1"/>
    </source>
</evidence>
<proteinExistence type="predicted"/>
<reference evidence="2" key="1">
    <citation type="submission" date="2019-02" db="EMBL/GenBank/DDBJ databases">
        <authorList>
            <person name="Pothier F.J."/>
        </authorList>
    </citation>
    <scope>NUCLEOTIDE SEQUENCE</scope>
    <source>
        <strain evidence="2">CI-1B</strain>
    </source>
</reference>
<keyword evidence="3" id="KW-1185">Reference proteome</keyword>
<dbReference type="AlphaFoldDB" id="A0A508TZR5"/>
<feature type="transmembrane region" description="Helical" evidence="1">
    <location>
        <begin position="32"/>
        <end position="51"/>
    </location>
</feature>
<accession>A0A508TZR5</accession>
<dbReference type="EMBL" id="CAADFC020000033">
    <property type="protein sequence ID" value="VIO79931.1"/>
    <property type="molecule type" value="Genomic_DNA"/>
</dbReference>
<keyword evidence="1" id="KW-0812">Transmembrane</keyword>
<keyword evidence="1" id="KW-1133">Transmembrane helix</keyword>
<dbReference type="OrthoDB" id="7998839at2"/>